<comment type="cofactor">
    <cofactor evidence="1">
        <name>Fe(2+)</name>
        <dbReference type="ChEBI" id="CHEBI:29033"/>
    </cofactor>
</comment>
<feature type="domain" description="JmjC" evidence="10">
    <location>
        <begin position="374"/>
        <end position="544"/>
    </location>
</feature>
<comment type="caution">
    <text evidence="11">The sequence shown here is derived from an EMBL/GenBank/DDBJ whole genome shotgun (WGS) entry which is preliminary data.</text>
</comment>
<evidence type="ECO:0000256" key="5">
    <source>
        <dbReference type="ARBA" id="ARBA00023015"/>
    </source>
</evidence>
<evidence type="ECO:0000256" key="7">
    <source>
        <dbReference type="ARBA" id="ARBA00023242"/>
    </source>
</evidence>
<feature type="domain" description="JmjN" evidence="9">
    <location>
        <begin position="227"/>
        <end position="268"/>
    </location>
</feature>
<keyword evidence="7" id="KW-0539">Nucleus</keyword>
<accession>A0AAN9X9P6</accession>
<dbReference type="PANTHER" id="PTHR10694">
    <property type="entry name" value="LYSINE-SPECIFIC DEMETHYLASE"/>
    <property type="match status" value="1"/>
</dbReference>
<dbReference type="PROSITE" id="PS51184">
    <property type="entry name" value="JMJC"/>
    <property type="match status" value="1"/>
</dbReference>
<dbReference type="Gene3D" id="2.60.120.650">
    <property type="entry name" value="Cupin"/>
    <property type="match status" value="1"/>
</dbReference>
<evidence type="ECO:0000256" key="3">
    <source>
        <dbReference type="ARBA" id="ARBA00023002"/>
    </source>
</evidence>
<evidence type="ECO:0000256" key="8">
    <source>
        <dbReference type="SAM" id="MobiDB-lite"/>
    </source>
</evidence>
<keyword evidence="6" id="KW-0804">Transcription</keyword>
<reference evidence="11 12" key="1">
    <citation type="submission" date="2024-01" db="EMBL/GenBank/DDBJ databases">
        <title>The genomes of 5 underutilized Papilionoideae crops provide insights into root nodulation and disease resistanc.</title>
        <authorList>
            <person name="Jiang F."/>
        </authorList>
    </citation>
    <scope>NUCLEOTIDE SEQUENCE [LARGE SCALE GENOMIC DNA]</scope>
    <source>
        <strain evidence="11">DUOXIRENSHENG_FW03</strain>
        <tissue evidence="11">Leaves</tissue>
    </source>
</reference>
<dbReference type="GO" id="GO:0040029">
    <property type="term" value="P:epigenetic regulation of gene expression"/>
    <property type="evidence" value="ECO:0007669"/>
    <property type="project" value="UniProtKB-ARBA"/>
</dbReference>
<dbReference type="SMART" id="SM00545">
    <property type="entry name" value="JmjN"/>
    <property type="match status" value="1"/>
</dbReference>
<dbReference type="PROSITE" id="PS51183">
    <property type="entry name" value="JMJN"/>
    <property type="match status" value="1"/>
</dbReference>
<keyword evidence="5" id="KW-0805">Transcription regulation</keyword>
<dbReference type="GO" id="GO:0141052">
    <property type="term" value="F:histone H3 demethylase activity"/>
    <property type="evidence" value="ECO:0007669"/>
    <property type="project" value="UniProtKB-ARBA"/>
</dbReference>
<dbReference type="InterPro" id="IPR003349">
    <property type="entry name" value="JmjN"/>
</dbReference>
<dbReference type="GO" id="GO:0005634">
    <property type="term" value="C:nucleus"/>
    <property type="evidence" value="ECO:0007669"/>
    <property type="project" value="TreeGrafter"/>
</dbReference>
<evidence type="ECO:0000256" key="2">
    <source>
        <dbReference type="ARBA" id="ARBA00022723"/>
    </source>
</evidence>
<feature type="compositionally biased region" description="Basic and acidic residues" evidence="8">
    <location>
        <begin position="813"/>
        <end position="830"/>
    </location>
</feature>
<feature type="region of interest" description="Disordered" evidence="8">
    <location>
        <begin position="925"/>
        <end position="976"/>
    </location>
</feature>
<dbReference type="AlphaFoldDB" id="A0AAN9X9P6"/>
<keyword evidence="2" id="KW-0479">Metal-binding</keyword>
<feature type="region of interest" description="Disordered" evidence="8">
    <location>
        <begin position="798"/>
        <end position="865"/>
    </location>
</feature>
<dbReference type="GO" id="GO:0000785">
    <property type="term" value="C:chromatin"/>
    <property type="evidence" value="ECO:0007669"/>
    <property type="project" value="TreeGrafter"/>
</dbReference>
<keyword evidence="12" id="KW-1185">Reference proteome</keyword>
<keyword evidence="3" id="KW-0560">Oxidoreductase</keyword>
<evidence type="ECO:0000259" key="9">
    <source>
        <dbReference type="PROSITE" id="PS51183"/>
    </source>
</evidence>
<evidence type="ECO:0000256" key="1">
    <source>
        <dbReference type="ARBA" id="ARBA00001954"/>
    </source>
</evidence>
<dbReference type="SMART" id="SM00558">
    <property type="entry name" value="JmjC"/>
    <property type="match status" value="1"/>
</dbReference>
<feature type="compositionally biased region" description="Polar residues" evidence="8">
    <location>
        <begin position="933"/>
        <end position="949"/>
    </location>
</feature>
<dbReference type="FunFam" id="2.60.120.650:FF:000016">
    <property type="entry name" value="Lysine-specific demethylase isoform A"/>
    <property type="match status" value="1"/>
</dbReference>
<keyword evidence="4" id="KW-0408">Iron</keyword>
<evidence type="ECO:0000313" key="11">
    <source>
        <dbReference type="EMBL" id="KAK7386640.1"/>
    </source>
</evidence>
<dbReference type="GO" id="GO:0046872">
    <property type="term" value="F:metal ion binding"/>
    <property type="evidence" value="ECO:0007669"/>
    <property type="project" value="UniProtKB-KW"/>
</dbReference>
<dbReference type="Proteomes" id="UP001386955">
    <property type="component" value="Unassembled WGS sequence"/>
</dbReference>
<dbReference type="Pfam" id="PF02373">
    <property type="entry name" value="JmjC"/>
    <property type="match status" value="1"/>
</dbReference>
<dbReference type="Pfam" id="PF02375">
    <property type="entry name" value="JmjN"/>
    <property type="match status" value="1"/>
</dbReference>
<dbReference type="PANTHER" id="PTHR10694:SF33">
    <property type="entry name" value="LYSINE-SPECIFIC DEMETHYLASE 5"/>
    <property type="match status" value="1"/>
</dbReference>
<organism evidence="11 12">
    <name type="scientific">Psophocarpus tetragonolobus</name>
    <name type="common">Winged bean</name>
    <name type="synonym">Dolichos tetragonolobus</name>
    <dbReference type="NCBI Taxonomy" id="3891"/>
    <lineage>
        <taxon>Eukaryota</taxon>
        <taxon>Viridiplantae</taxon>
        <taxon>Streptophyta</taxon>
        <taxon>Embryophyta</taxon>
        <taxon>Tracheophyta</taxon>
        <taxon>Spermatophyta</taxon>
        <taxon>Magnoliopsida</taxon>
        <taxon>eudicotyledons</taxon>
        <taxon>Gunneridae</taxon>
        <taxon>Pentapetalae</taxon>
        <taxon>rosids</taxon>
        <taxon>fabids</taxon>
        <taxon>Fabales</taxon>
        <taxon>Fabaceae</taxon>
        <taxon>Papilionoideae</taxon>
        <taxon>50 kb inversion clade</taxon>
        <taxon>NPAAA clade</taxon>
        <taxon>indigoferoid/millettioid clade</taxon>
        <taxon>Phaseoleae</taxon>
        <taxon>Psophocarpus</taxon>
    </lineage>
</organism>
<dbReference type="Pfam" id="PF02928">
    <property type="entry name" value="zf-C5HC2"/>
    <property type="match status" value="1"/>
</dbReference>
<protein>
    <recommendedName>
        <fullName evidence="13">Lysine-specific demethylase JMJ706-like</fullName>
    </recommendedName>
</protein>
<dbReference type="SUPFAM" id="SSF51197">
    <property type="entry name" value="Clavaminate synthase-like"/>
    <property type="match status" value="1"/>
</dbReference>
<proteinExistence type="predicted"/>
<dbReference type="InterPro" id="IPR004198">
    <property type="entry name" value="Znf_C5HC2"/>
</dbReference>
<name>A0AAN9X9P6_PSOTE</name>
<evidence type="ECO:0000259" key="10">
    <source>
        <dbReference type="PROSITE" id="PS51184"/>
    </source>
</evidence>
<dbReference type="InterPro" id="IPR003347">
    <property type="entry name" value="JmjC_dom"/>
</dbReference>
<evidence type="ECO:0000256" key="6">
    <source>
        <dbReference type="ARBA" id="ARBA00023163"/>
    </source>
</evidence>
<sequence>MIRDDNAFYCECVFDLSATWLRASFWENVARLNVVYASLVIRNLQNRDLRRRPTGSSVFVMKWYVTRAFSKFLPCSFGVLINSTNASNSVKCILLWFFVQILCIVLVSDGSNPVTRLSIPFCPIRERVDASEMVLCIHEGGRLRLSMEARNGLEYLKLKRLQRAKSATVGGNATSIANTMNRSGGDALRASASCSVRLHGDADGFSKRKVKKFDTSDLAWTEKIPECPVYYPTKEEFEDPLLYLQRIAPEASKYGICKIISPLSASVPAGVVLMREQAGFKFTTRVQPLRLAEWDTEDKVMFFMSGINYTFRDFEKMANKAFEQRYCSAGCLPATYLEKEFWNEIGCGKMETVEYACDVDGSAFSSLPTDHLGKSKWNLKKFSWLPKSILRLLETSIPGVTEPMLYIGMLFSMFAWHVEDHYLYSINYHHCGASKTWYGIPGHAALEFETVVREHVYTNDILSTGGEDGAFDVLLGKTTLFPPNILLEHEVPVYKAVQNPGDFVITFPRAYHAGFSHGFNCGEAVNFAIGDWFPLGAIASQRYALLQRVPLLPHEELLCKEAMLLYSRLKLEDSDIPSEDLLSHNCVKISFINLMRFQHCACWLLMKSRACIGISSHSKGTILCSLCKRDCYVAYVDCECHMHPACLCHDIESLDFDCGTKHTLYLREDAPEMEAAAKRFEQEDGILNEILKQMETDKNVYSYPLSNMFQMAEANGYTPYCEMKFDCVTSFYTTLKLPTNNQQFVIESQFVSRPEVSSAASALCSLSEPPQISASNTDEALANFKLGTTDFEEIRERISNNASGSLRPPVQYENRDKSMGNVDSLEKFTVDNESDDSDSGNFRVKRPSSLKAERRNVRGAVSSSRHFEQQALKQLKNVLHEGRSVKPIDISKNSHAVSHKVNGDIFSRDGFAGGNSIPISVRYKKTSNKEVSGRQQHCGTDRSLQTYRESSPPEEVGPKRLKARGPSFLGVESRLN</sequence>
<gene>
    <name evidence="11" type="ORF">VNO78_26974</name>
</gene>
<evidence type="ECO:0000256" key="4">
    <source>
        <dbReference type="ARBA" id="ARBA00023004"/>
    </source>
</evidence>
<dbReference type="EMBL" id="JAYMYS010000007">
    <property type="protein sequence ID" value="KAK7386640.1"/>
    <property type="molecule type" value="Genomic_DNA"/>
</dbReference>
<evidence type="ECO:0008006" key="13">
    <source>
        <dbReference type="Google" id="ProtNLM"/>
    </source>
</evidence>
<evidence type="ECO:0000313" key="12">
    <source>
        <dbReference type="Proteomes" id="UP001386955"/>
    </source>
</evidence>
<dbReference type="GO" id="GO:0016491">
    <property type="term" value="F:oxidoreductase activity"/>
    <property type="evidence" value="ECO:0007669"/>
    <property type="project" value="UniProtKB-KW"/>
</dbReference>